<accession>A0ACB9EPA7</accession>
<comment type="caution">
    <text evidence="1">The sequence shown here is derived from an EMBL/GenBank/DDBJ whole genome shotgun (WGS) entry which is preliminary data.</text>
</comment>
<evidence type="ECO:0000313" key="2">
    <source>
        <dbReference type="Proteomes" id="UP001056120"/>
    </source>
</evidence>
<gene>
    <name evidence="1" type="ORF">L1987_50793</name>
</gene>
<evidence type="ECO:0000313" key="1">
    <source>
        <dbReference type="EMBL" id="KAI3760398.1"/>
    </source>
</evidence>
<reference evidence="2" key="1">
    <citation type="journal article" date="2022" name="Mol. Ecol. Resour.">
        <title>The genomes of chicory, endive, great burdock and yacon provide insights into Asteraceae palaeo-polyploidization history and plant inulin production.</title>
        <authorList>
            <person name="Fan W."/>
            <person name="Wang S."/>
            <person name="Wang H."/>
            <person name="Wang A."/>
            <person name="Jiang F."/>
            <person name="Liu H."/>
            <person name="Zhao H."/>
            <person name="Xu D."/>
            <person name="Zhang Y."/>
        </authorList>
    </citation>
    <scope>NUCLEOTIDE SEQUENCE [LARGE SCALE GENOMIC DNA]</scope>
    <source>
        <strain evidence="2">cv. Yunnan</strain>
    </source>
</reference>
<keyword evidence="2" id="KW-1185">Reference proteome</keyword>
<organism evidence="1 2">
    <name type="scientific">Smallanthus sonchifolius</name>
    <dbReference type="NCBI Taxonomy" id="185202"/>
    <lineage>
        <taxon>Eukaryota</taxon>
        <taxon>Viridiplantae</taxon>
        <taxon>Streptophyta</taxon>
        <taxon>Embryophyta</taxon>
        <taxon>Tracheophyta</taxon>
        <taxon>Spermatophyta</taxon>
        <taxon>Magnoliopsida</taxon>
        <taxon>eudicotyledons</taxon>
        <taxon>Gunneridae</taxon>
        <taxon>Pentapetalae</taxon>
        <taxon>asterids</taxon>
        <taxon>campanulids</taxon>
        <taxon>Asterales</taxon>
        <taxon>Asteraceae</taxon>
        <taxon>Asteroideae</taxon>
        <taxon>Heliantheae alliance</taxon>
        <taxon>Millerieae</taxon>
        <taxon>Smallanthus</taxon>
    </lineage>
</organism>
<proteinExistence type="predicted"/>
<name>A0ACB9EPA7_9ASTR</name>
<dbReference type="Proteomes" id="UP001056120">
    <property type="component" value="Linkage Group LG17"/>
</dbReference>
<reference evidence="1 2" key="2">
    <citation type="journal article" date="2022" name="Mol. Ecol. Resour.">
        <title>The genomes of chicory, endive, great burdock and yacon provide insights into Asteraceae paleo-polyploidization history and plant inulin production.</title>
        <authorList>
            <person name="Fan W."/>
            <person name="Wang S."/>
            <person name="Wang H."/>
            <person name="Wang A."/>
            <person name="Jiang F."/>
            <person name="Liu H."/>
            <person name="Zhao H."/>
            <person name="Xu D."/>
            <person name="Zhang Y."/>
        </authorList>
    </citation>
    <scope>NUCLEOTIDE SEQUENCE [LARGE SCALE GENOMIC DNA]</scope>
    <source>
        <strain evidence="2">cv. Yunnan</strain>
        <tissue evidence="1">Leaves</tissue>
    </source>
</reference>
<sequence>MKATMKFFQPSSSETQLSKFKSAGNCLPGVLCRLPCLHGHATPHHMKDLTEPFCAKTDPGIVAKLMGLDSIPQRIPLVHHQEGHGNLNTKTQPTSQTPMVLEIKKGKFFVLGFEAGCKGKEDSRSNSKRKLAEDDESKKKKLVTETSKSTGVLKETANVDFELGFLDQLVLELVYVF</sequence>
<protein>
    <submittedName>
        <fullName evidence="1">Uncharacterized protein</fullName>
    </submittedName>
</protein>
<dbReference type="EMBL" id="CM042034">
    <property type="protein sequence ID" value="KAI3760398.1"/>
    <property type="molecule type" value="Genomic_DNA"/>
</dbReference>